<accession>A0A5J4KCX1</accession>
<dbReference type="Proteomes" id="UP000334820">
    <property type="component" value="Unassembled WGS sequence"/>
</dbReference>
<organism evidence="2 3">
    <name type="scientific">Thermogemmatispora aurantia</name>
    <dbReference type="NCBI Taxonomy" id="2045279"/>
    <lineage>
        <taxon>Bacteria</taxon>
        <taxon>Bacillati</taxon>
        <taxon>Chloroflexota</taxon>
        <taxon>Ktedonobacteria</taxon>
        <taxon>Thermogemmatisporales</taxon>
        <taxon>Thermogemmatisporaceae</taxon>
        <taxon>Thermogemmatispora</taxon>
    </lineage>
</organism>
<keyword evidence="3" id="KW-1185">Reference proteome</keyword>
<feature type="region of interest" description="Disordered" evidence="1">
    <location>
        <begin position="52"/>
        <end position="95"/>
    </location>
</feature>
<sequence length="95" mass="10190">MKVETGVERKRQTIDVHAEAQPAGLARAERAREERKGRSGLLYFNRKDKPFAERGGVSTDGFKSKARADREATQGSAGALAPVEVSTPAGMVSSC</sequence>
<comment type="caution">
    <text evidence="2">The sequence shown here is derived from an EMBL/GenBank/DDBJ whole genome shotgun (WGS) entry which is preliminary data.</text>
</comment>
<dbReference type="EMBL" id="BKZV01000003">
    <property type="protein sequence ID" value="GER83906.1"/>
    <property type="molecule type" value="Genomic_DNA"/>
</dbReference>
<proteinExistence type="predicted"/>
<dbReference type="AlphaFoldDB" id="A0A5J4KCX1"/>
<feature type="compositionally biased region" description="Basic and acidic residues" evidence="1">
    <location>
        <begin position="62"/>
        <end position="72"/>
    </location>
</feature>
<evidence type="ECO:0000256" key="1">
    <source>
        <dbReference type="SAM" id="MobiDB-lite"/>
    </source>
</evidence>
<name>A0A5J4KCX1_9CHLR</name>
<protein>
    <submittedName>
        <fullName evidence="2">Uncharacterized protein</fullName>
    </submittedName>
</protein>
<evidence type="ECO:0000313" key="2">
    <source>
        <dbReference type="EMBL" id="GER83906.1"/>
    </source>
</evidence>
<feature type="compositionally biased region" description="Basic and acidic residues" evidence="1">
    <location>
        <begin position="1"/>
        <end position="18"/>
    </location>
</feature>
<gene>
    <name evidence="2" type="ORF">KTAU_25430</name>
</gene>
<feature type="region of interest" description="Disordered" evidence="1">
    <location>
        <begin position="1"/>
        <end position="32"/>
    </location>
</feature>
<reference evidence="2 3" key="1">
    <citation type="journal article" date="2019" name="Int. J. Syst. Evol. Microbiol.">
        <title>Thermogemmatispora aurantia sp. nov. and Thermogemmatispora argillosa sp. nov., within the class Ktedonobacteria, and emended description of the genus Thermogemmatispora.</title>
        <authorList>
            <person name="Zheng Y."/>
            <person name="Wang C.M."/>
            <person name="Sakai Y."/>
            <person name="Abe K."/>
            <person name="Yokota A."/>
            <person name="Yabe S."/>
        </authorList>
    </citation>
    <scope>NUCLEOTIDE SEQUENCE [LARGE SCALE GENOMIC DNA]</scope>
    <source>
        <strain evidence="2 3">A1-2</strain>
    </source>
</reference>
<evidence type="ECO:0000313" key="3">
    <source>
        <dbReference type="Proteomes" id="UP000334820"/>
    </source>
</evidence>